<dbReference type="Pfam" id="PF06830">
    <property type="entry name" value="Root_cap"/>
    <property type="match status" value="1"/>
</dbReference>
<proteinExistence type="predicted"/>
<reference evidence="2" key="1">
    <citation type="journal article" date="2015" name="Nat. Genet.">
        <title>The pineapple genome and the evolution of CAM photosynthesis.</title>
        <authorList>
            <person name="Ming R."/>
            <person name="VanBuren R."/>
            <person name="Wai C.M."/>
            <person name="Tang H."/>
            <person name="Schatz M.C."/>
            <person name="Bowers J.E."/>
            <person name="Lyons E."/>
            <person name="Wang M.L."/>
            <person name="Chen J."/>
            <person name="Biggers E."/>
            <person name="Zhang J."/>
            <person name="Huang L."/>
            <person name="Zhang L."/>
            <person name="Miao W."/>
            <person name="Zhang J."/>
            <person name="Ye Z."/>
            <person name="Miao C."/>
            <person name="Lin Z."/>
            <person name="Wang H."/>
            <person name="Zhou H."/>
            <person name="Yim W.C."/>
            <person name="Priest H.D."/>
            <person name="Zheng C."/>
            <person name="Woodhouse M."/>
            <person name="Edger P.P."/>
            <person name="Guyot R."/>
            <person name="Guo H.B."/>
            <person name="Guo H."/>
            <person name="Zheng G."/>
            <person name="Singh R."/>
            <person name="Sharma A."/>
            <person name="Min X."/>
            <person name="Zheng Y."/>
            <person name="Lee H."/>
            <person name="Gurtowski J."/>
            <person name="Sedlazeck F.J."/>
            <person name="Harkess A."/>
            <person name="McKain M.R."/>
            <person name="Liao Z."/>
            <person name="Fang J."/>
            <person name="Liu J."/>
            <person name="Zhang X."/>
            <person name="Zhang Q."/>
            <person name="Hu W."/>
            <person name="Qin Y."/>
            <person name="Wang K."/>
            <person name="Chen L.Y."/>
            <person name="Shirley N."/>
            <person name="Lin Y.R."/>
            <person name="Liu L.Y."/>
            <person name="Hernandez A.G."/>
            <person name="Wright C.L."/>
            <person name="Bulone V."/>
            <person name="Tuskan G.A."/>
            <person name="Heath K."/>
            <person name="Zee F."/>
            <person name="Moore P.H."/>
            <person name="Sunkar R."/>
            <person name="Leebens-Mack J.H."/>
            <person name="Mockler T."/>
            <person name="Bennetzen J.L."/>
            <person name="Freeling M."/>
            <person name="Sankoff D."/>
            <person name="Paterson A.H."/>
            <person name="Zhu X."/>
            <person name="Yang X."/>
            <person name="Smith J.A."/>
            <person name="Cushman J.C."/>
            <person name="Paull R.E."/>
            <person name="Yu Q."/>
        </authorList>
    </citation>
    <scope>NUCLEOTIDE SEQUENCE [LARGE SCALE GENOMIC DNA]</scope>
    <source>
        <strain evidence="2">cv. F153</strain>
    </source>
</reference>
<feature type="signal peptide" evidence="1">
    <location>
        <begin position="1"/>
        <end position="19"/>
    </location>
</feature>
<dbReference type="Gramene" id="Aco016710.1.mrna1">
    <property type="protein sequence ID" value="Aco016710.1.mrna1"/>
    <property type="gene ID" value="Aco016710.1.path1"/>
</dbReference>
<dbReference type="PANTHER" id="PTHR31656">
    <property type="entry name" value="ROOT CAP DOMAIN-CONTAINING PROTEIN"/>
    <property type="match status" value="1"/>
</dbReference>
<accession>A0A6P5GQ28</accession>
<name>A0A6P5GQ28_ANACO</name>
<dbReference type="GeneID" id="109723529"/>
<dbReference type="AlphaFoldDB" id="A0A6P5GQ28"/>
<organism evidence="2 3">
    <name type="scientific">Ananas comosus</name>
    <name type="common">Pineapple</name>
    <name type="synonym">Ananas ananas</name>
    <dbReference type="NCBI Taxonomy" id="4615"/>
    <lineage>
        <taxon>Eukaryota</taxon>
        <taxon>Viridiplantae</taxon>
        <taxon>Streptophyta</taxon>
        <taxon>Embryophyta</taxon>
        <taxon>Tracheophyta</taxon>
        <taxon>Spermatophyta</taxon>
        <taxon>Magnoliopsida</taxon>
        <taxon>Liliopsida</taxon>
        <taxon>Poales</taxon>
        <taxon>Bromeliaceae</taxon>
        <taxon>Bromelioideae</taxon>
        <taxon>Ananas</taxon>
    </lineage>
</organism>
<reference evidence="3" key="2">
    <citation type="submission" date="2025-08" db="UniProtKB">
        <authorList>
            <consortium name="RefSeq"/>
        </authorList>
    </citation>
    <scope>IDENTIFICATION</scope>
    <source>
        <tissue evidence="3">Leaf</tissue>
    </source>
</reference>
<dbReference type="InterPro" id="IPR009646">
    <property type="entry name" value="Root_cap"/>
</dbReference>
<evidence type="ECO:0000313" key="3">
    <source>
        <dbReference type="RefSeq" id="XP_020107530.1"/>
    </source>
</evidence>
<dbReference type="Proteomes" id="UP000515123">
    <property type="component" value="Linkage group 17"/>
</dbReference>
<sequence length="344" mass="37675">MGWPLLGLVLSCTAIFVVAVDGDQHPPKQLPPDFVSLKQGGGFSKRMITVTCTDDHHKRTPCTVVSECPKKCERQCLVFCPTCKIICLCDLVGGMCGDPRLTGGDGNSFYFHGRKDADFCLLSDANLHINAHFIGRRNPNMTRDFTWVKAIAVRFDDHRLYIRAEKTATWDDDNAEHFFISFDGKPVDITAEASAGWVSASVPELAISRMGDNSITVELTGMFKIIANAVPITEEDSRIHNYGVIADDNLVHLDLAFKFYSLSSDVHGVLGQTYRPDYVNKLDVGVKVPVMGGASNFLTSDIFSTDCRVARFTRGSAGGTAMVAELSDVNCSSWFGGRGIVCKK</sequence>
<keyword evidence="2" id="KW-1185">Reference proteome</keyword>
<protein>
    <submittedName>
        <fullName evidence="3">Uncharacterized protein LOC109723529</fullName>
    </submittedName>
</protein>
<gene>
    <name evidence="3" type="primary">LOC109723529</name>
</gene>
<feature type="chain" id="PRO_5027996219" evidence="1">
    <location>
        <begin position="20"/>
        <end position="344"/>
    </location>
</feature>
<evidence type="ECO:0000256" key="1">
    <source>
        <dbReference type="SAM" id="SignalP"/>
    </source>
</evidence>
<evidence type="ECO:0000313" key="2">
    <source>
        <dbReference type="Proteomes" id="UP000515123"/>
    </source>
</evidence>
<keyword evidence="1" id="KW-0732">Signal</keyword>
<dbReference type="RefSeq" id="XP_020107530.1">
    <property type="nucleotide sequence ID" value="XM_020251941.1"/>
</dbReference>
<dbReference type="OrthoDB" id="2012063at2759"/>